<dbReference type="Pfam" id="PF16189">
    <property type="entry name" value="Creatinase_N_2"/>
    <property type="match status" value="1"/>
</dbReference>
<organism evidence="2 3">
    <name type="scientific">Gnathostoma spinigerum</name>
    <dbReference type="NCBI Taxonomy" id="75299"/>
    <lineage>
        <taxon>Eukaryota</taxon>
        <taxon>Metazoa</taxon>
        <taxon>Ecdysozoa</taxon>
        <taxon>Nematoda</taxon>
        <taxon>Chromadorea</taxon>
        <taxon>Rhabditida</taxon>
        <taxon>Spirurina</taxon>
        <taxon>Gnathostomatomorpha</taxon>
        <taxon>Gnathostomatoidea</taxon>
        <taxon>Gnathostomatidae</taxon>
        <taxon>Gnathostoma</taxon>
    </lineage>
</organism>
<dbReference type="PANTHER" id="PTHR43763">
    <property type="entry name" value="XAA-PRO AMINOPEPTIDASE 1"/>
    <property type="match status" value="1"/>
</dbReference>
<evidence type="ECO:0000313" key="2">
    <source>
        <dbReference type="EMBL" id="MFH4978114.1"/>
    </source>
</evidence>
<dbReference type="InterPro" id="IPR000587">
    <property type="entry name" value="Creatinase_N"/>
</dbReference>
<feature type="domain" description="Creatinase N-terminal" evidence="1">
    <location>
        <begin position="60"/>
        <end position="179"/>
    </location>
</feature>
<name>A0ABD6EJ04_9BILA</name>
<protein>
    <recommendedName>
        <fullName evidence="1">Creatinase N-terminal domain-containing protein</fullName>
    </recommendedName>
</protein>
<dbReference type="Proteomes" id="UP001608902">
    <property type="component" value="Unassembled WGS sequence"/>
</dbReference>
<keyword evidence="3" id="KW-1185">Reference proteome</keyword>
<dbReference type="PANTHER" id="PTHR43763:SF6">
    <property type="entry name" value="XAA-PRO AMINOPEPTIDASE 1"/>
    <property type="match status" value="1"/>
</dbReference>
<reference evidence="2 3" key="1">
    <citation type="submission" date="2024-08" db="EMBL/GenBank/DDBJ databases">
        <title>Gnathostoma spinigerum genome.</title>
        <authorList>
            <person name="Gonzalez-Bertolin B."/>
            <person name="Monzon S."/>
            <person name="Zaballos A."/>
            <person name="Jimenez P."/>
            <person name="Dekumyoy P."/>
            <person name="Varona S."/>
            <person name="Cuesta I."/>
            <person name="Sumanam S."/>
            <person name="Adisakwattana P."/>
            <person name="Gasser R.B."/>
            <person name="Hernandez-Gonzalez A."/>
            <person name="Young N.D."/>
            <person name="Perteguer M.J."/>
        </authorList>
    </citation>
    <scope>NUCLEOTIDE SEQUENCE [LARGE SCALE GENOMIC DNA]</scope>
    <source>
        <strain evidence="2">AL3</strain>
        <tissue evidence="2">Liver</tissue>
    </source>
</reference>
<evidence type="ECO:0000259" key="1">
    <source>
        <dbReference type="Pfam" id="PF01321"/>
    </source>
</evidence>
<proteinExistence type="predicted"/>
<dbReference type="Gene3D" id="3.40.350.10">
    <property type="entry name" value="Creatinase/prolidase N-terminal domain"/>
    <property type="match status" value="2"/>
</dbReference>
<gene>
    <name evidence="2" type="ORF">AB6A40_004823</name>
</gene>
<dbReference type="EMBL" id="JBGFUD010002876">
    <property type="protein sequence ID" value="MFH4978114.1"/>
    <property type="molecule type" value="Genomic_DNA"/>
</dbReference>
<dbReference type="SUPFAM" id="SSF53092">
    <property type="entry name" value="Creatinase/prolidase N-terminal domain"/>
    <property type="match status" value="1"/>
</dbReference>
<evidence type="ECO:0000313" key="3">
    <source>
        <dbReference type="Proteomes" id="UP001608902"/>
    </source>
</evidence>
<sequence length="360" mass="40503">MDAVVFSIGSFLLVLSGRVFLVFPSGVVMTCSAKLVGEKLSKFRSLFNCAECCKAGGPIDAYLLPRTDAHNNEYIAPQDERVRFLSGFSGTNAFAIVTKSQALLWTDGRYVIQAKEEMDEGWTLMEEGTSDSISPTDWLFENMPNESTIGFDPRLYPFDKALKLMDTLRPIRITAVPVTPNLVDILWRDRPTEKTSKVTLLKLSECGKESAEKIKELRASLVKKKCDSAIFTALDDIAWLMNIRGGDIPYNPLVFSILVLTPKEVHLFINTEKLDNQDKESFVDVVLHEYDEAAAWLKSWHNSEKEGNRMHKVLIADSTNYYLGSIIDRNYSLIAFSPVQQMKAIKNSVELNGMRKAHVS</sequence>
<accession>A0ABD6EJ04</accession>
<dbReference type="AlphaFoldDB" id="A0ABD6EJ04"/>
<dbReference type="Pfam" id="PF01321">
    <property type="entry name" value="Creatinase_N"/>
    <property type="match status" value="1"/>
</dbReference>
<comment type="caution">
    <text evidence="2">The sequence shown here is derived from an EMBL/GenBank/DDBJ whole genome shotgun (WGS) entry which is preliminary data.</text>
</comment>
<dbReference type="InterPro" id="IPR050422">
    <property type="entry name" value="X-Pro_aminopeptidase_P"/>
</dbReference>
<dbReference type="InterPro" id="IPR029149">
    <property type="entry name" value="Creatin/AminoP/Spt16_N"/>
</dbReference>